<dbReference type="Pfam" id="PF00378">
    <property type="entry name" value="ECH_1"/>
    <property type="match status" value="1"/>
</dbReference>
<sequence length="263" mass="27582">MASTDGKASATAPGQPPALAIDGAVAVITLRRPEVANRLEPEDLDLMREHIAAINARDEVLVLRIEAQGKHFCSGFHIGKVGGSNAGERFEALANALEAARPVTIAVIQGGLYGGATDLALACDFRLGAQGVDMFVPAARLGLLFYRGGLERYVARLGLATAKRVLLAADRLDAAQMLACGFLDRVAADAQALQVQAAGLSEKLAGMAPLALLGMKRYLNRIAAGTLDPAEIAADIARADASADLREGAQAWLEKRAPRFRGC</sequence>
<dbReference type="KEGG" id="cox:E0W60_20385"/>
<dbReference type="AlphaFoldDB" id="A0A4P7LMH4"/>
<dbReference type="OrthoDB" id="2862111at2"/>
<dbReference type="EMBL" id="CP038635">
    <property type="protein sequence ID" value="QBY53441.1"/>
    <property type="molecule type" value="Genomic_DNA"/>
</dbReference>
<evidence type="ECO:0000313" key="2">
    <source>
        <dbReference type="EMBL" id="QBY53441.1"/>
    </source>
</evidence>
<dbReference type="InterPro" id="IPR001753">
    <property type="entry name" value="Enoyl-CoA_hydra/iso"/>
</dbReference>
<dbReference type="PANTHER" id="PTHR43459">
    <property type="entry name" value="ENOYL-COA HYDRATASE"/>
    <property type="match status" value="1"/>
</dbReference>
<gene>
    <name evidence="2" type="ORF">E0W60_20385</name>
</gene>
<evidence type="ECO:0000313" key="3">
    <source>
        <dbReference type="Proteomes" id="UP000295294"/>
    </source>
</evidence>
<dbReference type="RefSeq" id="WP_135705421.1">
    <property type="nucleotide sequence ID" value="NZ_CP038635.1"/>
</dbReference>
<dbReference type="Proteomes" id="UP000295294">
    <property type="component" value="Chromosome 2"/>
</dbReference>
<organism evidence="2 3">
    <name type="scientific">Cupriavidus oxalaticus</name>
    <dbReference type="NCBI Taxonomy" id="96344"/>
    <lineage>
        <taxon>Bacteria</taxon>
        <taxon>Pseudomonadati</taxon>
        <taxon>Pseudomonadota</taxon>
        <taxon>Betaproteobacteria</taxon>
        <taxon>Burkholderiales</taxon>
        <taxon>Burkholderiaceae</taxon>
        <taxon>Cupriavidus</taxon>
    </lineage>
</organism>
<reference evidence="2 3" key="1">
    <citation type="submission" date="2019-03" db="EMBL/GenBank/DDBJ databases">
        <title>Efficiently degradation of phenoxyalkanoic acid herbicides by Cupriavidus oxalaticus strain X32.</title>
        <authorList>
            <person name="Sheng X."/>
        </authorList>
    </citation>
    <scope>NUCLEOTIDE SEQUENCE [LARGE SCALE GENOMIC DNA]</scope>
    <source>
        <strain evidence="2 3">X32</strain>
    </source>
</reference>
<dbReference type="SUPFAM" id="SSF52096">
    <property type="entry name" value="ClpP/crotonase"/>
    <property type="match status" value="1"/>
</dbReference>
<protein>
    <submittedName>
        <fullName evidence="2">Enoyl-CoA hydratase/isomerase family protein</fullName>
    </submittedName>
</protein>
<name>A0A4P7LMH4_9BURK</name>
<dbReference type="Gene3D" id="3.90.226.10">
    <property type="entry name" value="2-enoyl-CoA Hydratase, Chain A, domain 1"/>
    <property type="match status" value="1"/>
</dbReference>
<proteinExistence type="inferred from homology"/>
<comment type="similarity">
    <text evidence="1">Belongs to the enoyl-CoA hydratase/isomerase family.</text>
</comment>
<keyword evidence="2" id="KW-0413">Isomerase</keyword>
<dbReference type="GO" id="GO:0016853">
    <property type="term" value="F:isomerase activity"/>
    <property type="evidence" value="ECO:0007669"/>
    <property type="project" value="UniProtKB-KW"/>
</dbReference>
<accession>A0A4P7LMH4</accession>
<evidence type="ECO:0000256" key="1">
    <source>
        <dbReference type="RuleBase" id="RU003707"/>
    </source>
</evidence>
<dbReference type="InterPro" id="IPR029045">
    <property type="entry name" value="ClpP/crotonase-like_dom_sf"/>
</dbReference>
<dbReference type="PANTHER" id="PTHR43459:SF1">
    <property type="entry name" value="EG:BACN32G11.4 PROTEIN"/>
    <property type="match status" value="1"/>
</dbReference>
<dbReference type="CDD" id="cd06558">
    <property type="entry name" value="crotonase-like"/>
    <property type="match status" value="1"/>
</dbReference>
<dbReference type="PROSITE" id="PS00166">
    <property type="entry name" value="ENOYL_COA_HYDRATASE"/>
    <property type="match status" value="1"/>
</dbReference>
<dbReference type="InterPro" id="IPR018376">
    <property type="entry name" value="Enoyl-CoA_hyd/isom_CS"/>
</dbReference>